<dbReference type="Proteomes" id="UP000250079">
    <property type="component" value="Chromosome"/>
</dbReference>
<dbReference type="RefSeq" id="WP_088916067.1">
    <property type="nucleotide sequence ID" value="NZ_CP018632.1"/>
</dbReference>
<dbReference type="KEGG" id="gai:IMCC3135_02080"/>
<dbReference type="AlphaFoldDB" id="A0A2Z2NNW6"/>
<dbReference type="InterPro" id="IPR036737">
    <property type="entry name" value="OmpA-like_sf"/>
</dbReference>
<organism evidence="2 3">
    <name type="scientific">Granulosicoccus antarcticus IMCC3135</name>
    <dbReference type="NCBI Taxonomy" id="1192854"/>
    <lineage>
        <taxon>Bacteria</taxon>
        <taxon>Pseudomonadati</taxon>
        <taxon>Pseudomonadota</taxon>
        <taxon>Gammaproteobacteria</taxon>
        <taxon>Chromatiales</taxon>
        <taxon>Granulosicoccaceae</taxon>
        <taxon>Granulosicoccus</taxon>
    </lineage>
</organism>
<dbReference type="SUPFAM" id="SSF103088">
    <property type="entry name" value="OmpA-like"/>
    <property type="match status" value="1"/>
</dbReference>
<evidence type="ECO:0000313" key="2">
    <source>
        <dbReference type="EMBL" id="ASJ70530.1"/>
    </source>
</evidence>
<name>A0A2Z2NNW6_9GAMM</name>
<evidence type="ECO:0000256" key="1">
    <source>
        <dbReference type="SAM" id="SignalP"/>
    </source>
</evidence>
<protein>
    <recommendedName>
        <fullName evidence="4">OmpA-like domain-containing protein</fullName>
    </recommendedName>
</protein>
<dbReference type="EMBL" id="CP018632">
    <property type="protein sequence ID" value="ASJ70530.1"/>
    <property type="molecule type" value="Genomic_DNA"/>
</dbReference>
<feature type="signal peptide" evidence="1">
    <location>
        <begin position="1"/>
        <end position="20"/>
    </location>
</feature>
<sequence length="326" mass="35409">MDMLKKFSIGLCCMALTACATTSVESTGVGSAAQQLIARDLVSVLVQIEQLPVSSTTLSAPVEFSSGEVFSVALMDQFEEVGYGIRTVGGTKSDQPVSYTRESGLDEAGRDIDTYTVNVGQYGVRRSYQQLAGEPLKPVSLMNVKGVDGRALVINDELFDSAVAQASTTPDIPVQEAPSQVRQQAAAVVIPVDLYRQPTRNFRELGRSNFENLLSSHDIVDEAILLFSNDSIRLEDDNKLRLNQLLDQFDANSDVFSLIGCSNGSTSVEGGPRMLAIGRGESVRQELLSAGVSESSILYEACWSDEYYDEMMPRRGVVISLKRHTG</sequence>
<accession>A0A2Z2NNW6</accession>
<feature type="chain" id="PRO_5016377178" description="OmpA-like domain-containing protein" evidence="1">
    <location>
        <begin position="21"/>
        <end position="326"/>
    </location>
</feature>
<proteinExistence type="predicted"/>
<evidence type="ECO:0008006" key="4">
    <source>
        <dbReference type="Google" id="ProtNLM"/>
    </source>
</evidence>
<reference evidence="2 3" key="1">
    <citation type="submission" date="2016-12" db="EMBL/GenBank/DDBJ databases">
        <authorList>
            <person name="Song W.-J."/>
            <person name="Kurnit D.M."/>
        </authorList>
    </citation>
    <scope>NUCLEOTIDE SEQUENCE [LARGE SCALE GENOMIC DNA]</scope>
    <source>
        <strain evidence="2 3">IMCC3135</strain>
    </source>
</reference>
<evidence type="ECO:0000313" key="3">
    <source>
        <dbReference type="Proteomes" id="UP000250079"/>
    </source>
</evidence>
<keyword evidence="3" id="KW-1185">Reference proteome</keyword>
<keyword evidence="1" id="KW-0732">Signal</keyword>
<dbReference type="PROSITE" id="PS51257">
    <property type="entry name" value="PROKAR_LIPOPROTEIN"/>
    <property type="match status" value="1"/>
</dbReference>
<gene>
    <name evidence="2" type="ORF">IMCC3135_02080</name>
</gene>